<feature type="region of interest" description="Disordered" evidence="1">
    <location>
        <begin position="217"/>
        <end position="275"/>
    </location>
</feature>
<gene>
    <name evidence="2" type="ORF">PCL_09461</name>
</gene>
<proteinExistence type="predicted"/>
<organism evidence="2 3">
    <name type="scientific">Purpureocillium lilacinum</name>
    <name type="common">Paecilomyces lilacinus</name>
    <dbReference type="NCBI Taxonomy" id="33203"/>
    <lineage>
        <taxon>Eukaryota</taxon>
        <taxon>Fungi</taxon>
        <taxon>Dikarya</taxon>
        <taxon>Ascomycota</taxon>
        <taxon>Pezizomycotina</taxon>
        <taxon>Sordariomycetes</taxon>
        <taxon>Hypocreomycetidae</taxon>
        <taxon>Hypocreales</taxon>
        <taxon>Ophiocordycipitaceae</taxon>
        <taxon>Purpureocillium</taxon>
    </lineage>
</organism>
<protein>
    <submittedName>
        <fullName evidence="2">Uncharacterized protein</fullName>
    </submittedName>
</protein>
<accession>A0A2U3DQW4</accession>
<evidence type="ECO:0000313" key="3">
    <source>
        <dbReference type="Proteomes" id="UP000245956"/>
    </source>
</evidence>
<dbReference type="Proteomes" id="UP000245956">
    <property type="component" value="Unassembled WGS sequence"/>
</dbReference>
<evidence type="ECO:0000313" key="2">
    <source>
        <dbReference type="EMBL" id="PWI64647.1"/>
    </source>
</evidence>
<comment type="caution">
    <text evidence="2">The sequence shown here is derived from an EMBL/GenBank/DDBJ whole genome shotgun (WGS) entry which is preliminary data.</text>
</comment>
<dbReference type="EMBL" id="LCWV01000050">
    <property type="protein sequence ID" value="PWI64647.1"/>
    <property type="molecule type" value="Genomic_DNA"/>
</dbReference>
<dbReference type="AlphaFoldDB" id="A0A2U3DQW4"/>
<sequence>MAAREGRVGGRTVKTLEAAENGRNVTKGHHWTRAGSSWASTASLDPRRVRTTKAPTNGHARGLVVKREQQDEWQCLSSDTLASLTPEVAQSNGLGSELPNAGPPWVMLGPVWRSHSDNMMDASGRNLARAGHGEAAWPHGAVERVAAALRCGVQLWTLDKVGREVAEALPPPAGATNPGSACFWAQASNGLSNMDVTSMAAAGAVAAKVSAPSRAGIRWDATGGDQGAVDAERRRRPGQAARERPIKRGRRAKLQGQARGWSWTRGGGSRLSHSVTGAPCTVPRQEAWRACSVILVVSLQHTETEGAMAPGVAVPAVCHQRQPQNLERHRCSLFSLVVPVQALTITPKIVTKVPFLQDASPPSYLCSSGTILIGQPAIPPELNTEAGCVGRIHLTGTGAGHCSLPPPPPPRPQPPLLVPLCTATETGRFCDHHTPDLRPS</sequence>
<evidence type="ECO:0000256" key="1">
    <source>
        <dbReference type="SAM" id="MobiDB-lite"/>
    </source>
</evidence>
<name>A0A2U3DQW4_PURLI</name>
<reference evidence="2 3" key="1">
    <citation type="journal article" date="2016" name="Front. Microbiol.">
        <title>Genome and transcriptome sequences reveal the specific parasitism of the nematophagous Purpureocillium lilacinum 36-1.</title>
        <authorList>
            <person name="Xie J."/>
            <person name="Li S."/>
            <person name="Mo C."/>
            <person name="Xiao X."/>
            <person name="Peng D."/>
            <person name="Wang G."/>
            <person name="Xiao Y."/>
        </authorList>
    </citation>
    <scope>NUCLEOTIDE SEQUENCE [LARGE SCALE GENOMIC DNA]</scope>
    <source>
        <strain evidence="2 3">36-1</strain>
    </source>
</reference>